<gene>
    <name evidence="2" type="ORF">CLI71_03195</name>
</gene>
<sequence length="221" mass="25934">MEITVAYLQEAFRKYNEEIFGNSLPMPNLRVSNAKRRLGSMHCRIQKTWGKTHRSFTIVVSSYYDVPLSLIEDTLIHEMIHYEIAYKKLKDTSAHGTLFRQRMDEINRKHHRNITISKRMTDYAPRKNDPTETYLVLAIEMNDGSHLLSSVARTVLADLERQIKRVEKISNFCWYVTQDAYFRNFPKVRTLRARSVSAEVFTNLTAQMTPVRDKNGWVETL</sequence>
<accession>A0A2A6EG55</accession>
<dbReference type="Pfam" id="PF10263">
    <property type="entry name" value="SprT-like"/>
    <property type="match status" value="1"/>
</dbReference>
<dbReference type="EMBL" id="NSLY01000006">
    <property type="protein sequence ID" value="PDP60900.1"/>
    <property type="molecule type" value="Genomic_DNA"/>
</dbReference>
<dbReference type="RefSeq" id="WP_097549679.1">
    <property type="nucleotide sequence ID" value="NZ_NSLY01000006.1"/>
</dbReference>
<evidence type="ECO:0000259" key="1">
    <source>
        <dbReference type="Pfam" id="PF10263"/>
    </source>
</evidence>
<feature type="domain" description="SprT-like" evidence="1">
    <location>
        <begin position="8"/>
        <end position="114"/>
    </location>
</feature>
<protein>
    <submittedName>
        <fullName evidence="2">Transcription elongation protein SprT</fullName>
    </submittedName>
</protein>
<comment type="caution">
    <text evidence="2">The sequence shown here is derived from an EMBL/GenBank/DDBJ whole genome shotgun (WGS) entry which is preliminary data.</text>
</comment>
<dbReference type="AlphaFoldDB" id="A0A2A6EG55"/>
<organism evidence="2 3">
    <name type="scientific">Prevotella intermedia</name>
    <dbReference type="NCBI Taxonomy" id="28131"/>
    <lineage>
        <taxon>Bacteria</taxon>
        <taxon>Pseudomonadati</taxon>
        <taxon>Bacteroidota</taxon>
        <taxon>Bacteroidia</taxon>
        <taxon>Bacteroidales</taxon>
        <taxon>Prevotellaceae</taxon>
        <taxon>Prevotella</taxon>
    </lineage>
</organism>
<name>A0A2A6EG55_PREIN</name>
<evidence type="ECO:0000313" key="2">
    <source>
        <dbReference type="EMBL" id="PDP60900.1"/>
    </source>
</evidence>
<reference evidence="2 3" key="1">
    <citation type="submission" date="2017-09" db="EMBL/GenBank/DDBJ databases">
        <title>Phase variable restriction modification systems are present in the genome sequences of periodontal pathogens Prevotella intermedia, Tannerella forsythia and Porphyromonas gingivalis.</title>
        <authorList>
            <person name="Haigh R.D."/>
            <person name="Crawford L."/>
            <person name="Ralph J."/>
            <person name="Wanford J."/>
            <person name="Vartoukian S.R."/>
            <person name="Hijazib K."/>
            <person name="Wade W."/>
            <person name="Oggioni M.R."/>
        </authorList>
    </citation>
    <scope>NUCLEOTIDE SEQUENCE [LARGE SCALE GENOMIC DNA]</scope>
    <source>
        <strain evidence="2 3">WW2834</strain>
    </source>
</reference>
<dbReference type="GO" id="GO:0006950">
    <property type="term" value="P:response to stress"/>
    <property type="evidence" value="ECO:0007669"/>
    <property type="project" value="UniProtKB-ARBA"/>
</dbReference>
<evidence type="ECO:0000313" key="3">
    <source>
        <dbReference type="Proteomes" id="UP000219058"/>
    </source>
</evidence>
<proteinExistence type="predicted"/>
<dbReference type="Proteomes" id="UP000219058">
    <property type="component" value="Unassembled WGS sequence"/>
</dbReference>
<dbReference type="InterPro" id="IPR006640">
    <property type="entry name" value="SprT-like_domain"/>
</dbReference>